<evidence type="ECO:0000256" key="3">
    <source>
        <dbReference type="ARBA" id="ARBA00022475"/>
    </source>
</evidence>
<dbReference type="SMART" id="SM00382">
    <property type="entry name" value="AAA"/>
    <property type="match status" value="1"/>
</dbReference>
<dbReference type="EMBL" id="LWAE01000003">
    <property type="protein sequence ID" value="KZL91491.1"/>
    <property type="molecule type" value="Genomic_DNA"/>
</dbReference>
<evidence type="ECO:0000256" key="4">
    <source>
        <dbReference type="ARBA" id="ARBA00022496"/>
    </source>
</evidence>
<keyword evidence="5" id="KW-0547">Nucleotide-binding</keyword>
<keyword evidence="2" id="KW-0813">Transport</keyword>
<dbReference type="InterPro" id="IPR017871">
    <property type="entry name" value="ABC_transporter-like_CS"/>
</dbReference>
<keyword evidence="8" id="KW-0406">Ion transport</keyword>
<feature type="domain" description="ABC transporter" evidence="10">
    <location>
        <begin position="4"/>
        <end position="240"/>
    </location>
</feature>
<keyword evidence="6 11" id="KW-0067">ATP-binding</keyword>
<evidence type="ECO:0000256" key="1">
    <source>
        <dbReference type="ARBA" id="ARBA00004202"/>
    </source>
</evidence>
<dbReference type="Proteomes" id="UP000076603">
    <property type="component" value="Unassembled WGS sequence"/>
</dbReference>
<dbReference type="InterPro" id="IPR003593">
    <property type="entry name" value="AAA+_ATPase"/>
</dbReference>
<dbReference type="InterPro" id="IPR027417">
    <property type="entry name" value="P-loop_NTPase"/>
</dbReference>
<dbReference type="GO" id="GO:0016887">
    <property type="term" value="F:ATP hydrolysis activity"/>
    <property type="evidence" value="ECO:0007669"/>
    <property type="project" value="InterPro"/>
</dbReference>
<dbReference type="InterPro" id="IPR003439">
    <property type="entry name" value="ABC_transporter-like_ATP-bd"/>
</dbReference>
<evidence type="ECO:0000256" key="8">
    <source>
        <dbReference type="ARBA" id="ARBA00023065"/>
    </source>
</evidence>
<name>A0A168DUP8_9CLOT</name>
<comment type="subcellular location">
    <subcellularLocation>
        <location evidence="1">Cell membrane</location>
        <topology evidence="1">Peripheral membrane protein</topology>
    </subcellularLocation>
</comment>
<proteinExistence type="predicted"/>
<dbReference type="PROSITE" id="PS00211">
    <property type="entry name" value="ABC_TRANSPORTER_1"/>
    <property type="match status" value="1"/>
</dbReference>
<gene>
    <name evidence="11" type="primary">yusV_2</name>
    <name evidence="11" type="ORF">CLMAG_32500</name>
</gene>
<evidence type="ECO:0000259" key="10">
    <source>
        <dbReference type="PROSITE" id="PS50893"/>
    </source>
</evidence>
<dbReference type="Pfam" id="PF00005">
    <property type="entry name" value="ABC_tran"/>
    <property type="match status" value="1"/>
</dbReference>
<dbReference type="FunFam" id="3.40.50.300:FF:000134">
    <property type="entry name" value="Iron-enterobactin ABC transporter ATP-binding protein"/>
    <property type="match status" value="1"/>
</dbReference>
<evidence type="ECO:0000256" key="7">
    <source>
        <dbReference type="ARBA" id="ARBA00023004"/>
    </source>
</evidence>
<accession>A0A168DUP8</accession>
<dbReference type="SUPFAM" id="SSF52540">
    <property type="entry name" value="P-loop containing nucleoside triphosphate hydrolases"/>
    <property type="match status" value="1"/>
</dbReference>
<dbReference type="PROSITE" id="PS50893">
    <property type="entry name" value="ABC_TRANSPORTER_2"/>
    <property type="match status" value="1"/>
</dbReference>
<dbReference type="GO" id="GO:0006826">
    <property type="term" value="P:iron ion transport"/>
    <property type="evidence" value="ECO:0007669"/>
    <property type="project" value="UniProtKB-KW"/>
</dbReference>
<dbReference type="OrthoDB" id="9799337at2"/>
<dbReference type="PATRIC" id="fig|1121326.3.peg.3282"/>
<dbReference type="PANTHER" id="PTHR42771:SF2">
    <property type="entry name" value="IRON(3+)-HYDROXAMATE IMPORT ATP-BINDING PROTEIN FHUC"/>
    <property type="match status" value="1"/>
</dbReference>
<dbReference type="CDD" id="cd03214">
    <property type="entry name" value="ABC_Iron-Siderophores_B12_Hemin"/>
    <property type="match status" value="1"/>
</dbReference>
<dbReference type="STRING" id="1121326.CLMAG_32500"/>
<dbReference type="RefSeq" id="WP_066624278.1">
    <property type="nucleotide sequence ID" value="NZ_FQXL01000005.1"/>
</dbReference>
<keyword evidence="9" id="KW-0472">Membrane</keyword>
<dbReference type="PANTHER" id="PTHR42771">
    <property type="entry name" value="IRON(3+)-HYDROXAMATE IMPORT ATP-BINDING PROTEIN FHUC"/>
    <property type="match status" value="1"/>
</dbReference>
<keyword evidence="7" id="KW-0408">Iron</keyword>
<evidence type="ECO:0000256" key="2">
    <source>
        <dbReference type="ARBA" id="ARBA00022448"/>
    </source>
</evidence>
<evidence type="ECO:0000256" key="9">
    <source>
        <dbReference type="ARBA" id="ARBA00023136"/>
    </source>
</evidence>
<keyword evidence="3" id="KW-1003">Cell membrane</keyword>
<keyword evidence="4" id="KW-0410">Iron transport</keyword>
<evidence type="ECO:0000256" key="5">
    <source>
        <dbReference type="ARBA" id="ARBA00022741"/>
    </source>
</evidence>
<protein>
    <submittedName>
        <fullName evidence="11">Putative siderophore transport system ATP-binding protein YusV</fullName>
    </submittedName>
</protein>
<keyword evidence="12" id="KW-1185">Reference proteome</keyword>
<reference evidence="11 12" key="1">
    <citation type="submission" date="2016-04" db="EMBL/GenBank/DDBJ databases">
        <title>Genome sequence of Clostridium magnum DSM 2767.</title>
        <authorList>
            <person name="Poehlein A."/>
            <person name="Uhlig R."/>
            <person name="Fischer R."/>
            <person name="Bahl H."/>
            <person name="Daniel R."/>
        </authorList>
    </citation>
    <scope>NUCLEOTIDE SEQUENCE [LARGE SCALE GENOMIC DNA]</scope>
    <source>
        <strain evidence="11 12">DSM 2767</strain>
    </source>
</reference>
<dbReference type="InterPro" id="IPR051535">
    <property type="entry name" value="Siderophore_ABC-ATPase"/>
</dbReference>
<evidence type="ECO:0000313" key="11">
    <source>
        <dbReference type="EMBL" id="KZL91491.1"/>
    </source>
</evidence>
<comment type="caution">
    <text evidence="11">The sequence shown here is derived from an EMBL/GenBank/DDBJ whole genome shotgun (WGS) entry which is preliminary data.</text>
</comment>
<sequence length="270" mass="29885">MAILSGENLYISYEAVSVIEDISLSIPEGKVTILIGANGCGKSTLLKSLSRLIKPTKGMAYLDGKEIHKQSSKDVAKKLGILPQGPQAPEGLTVKELCHYGRHPHKTFLSKPSREDDETVRWSLEATGMLEFKDRPLEALSGGQRQRAWISMALAQGTDLLLLDEPTTYLDLAHQIEVLELLKELNENFGRTIVMVLHDLNEAARYADHLISIAKGKIYKEGKAEDIFTEKMILDVFGLECCIIKDPVVGKPMCVPTGRRNSKKKVKSVS</sequence>
<dbReference type="AlphaFoldDB" id="A0A168DUP8"/>
<evidence type="ECO:0000313" key="12">
    <source>
        <dbReference type="Proteomes" id="UP000076603"/>
    </source>
</evidence>
<organism evidence="11 12">
    <name type="scientific">Clostridium magnum DSM 2767</name>
    <dbReference type="NCBI Taxonomy" id="1121326"/>
    <lineage>
        <taxon>Bacteria</taxon>
        <taxon>Bacillati</taxon>
        <taxon>Bacillota</taxon>
        <taxon>Clostridia</taxon>
        <taxon>Eubacteriales</taxon>
        <taxon>Clostridiaceae</taxon>
        <taxon>Clostridium</taxon>
    </lineage>
</organism>
<dbReference type="Gene3D" id="3.40.50.300">
    <property type="entry name" value="P-loop containing nucleotide triphosphate hydrolases"/>
    <property type="match status" value="1"/>
</dbReference>
<dbReference type="GO" id="GO:0005886">
    <property type="term" value="C:plasma membrane"/>
    <property type="evidence" value="ECO:0007669"/>
    <property type="project" value="UniProtKB-SubCell"/>
</dbReference>
<dbReference type="GO" id="GO:0005524">
    <property type="term" value="F:ATP binding"/>
    <property type="evidence" value="ECO:0007669"/>
    <property type="project" value="UniProtKB-KW"/>
</dbReference>
<evidence type="ECO:0000256" key="6">
    <source>
        <dbReference type="ARBA" id="ARBA00022840"/>
    </source>
</evidence>